<name>A0A383CIQ6_9ZZZZ</name>
<dbReference type="AlphaFoldDB" id="A0A383CIQ6"/>
<gene>
    <name evidence="1" type="ORF">METZ01_LOCUS484875</name>
</gene>
<reference evidence="1" key="1">
    <citation type="submission" date="2018-05" db="EMBL/GenBank/DDBJ databases">
        <authorList>
            <person name="Lanie J.A."/>
            <person name="Ng W.-L."/>
            <person name="Kazmierczak K.M."/>
            <person name="Andrzejewski T.M."/>
            <person name="Davidsen T.M."/>
            <person name="Wayne K.J."/>
            <person name="Tettelin H."/>
            <person name="Glass J.I."/>
            <person name="Rusch D."/>
            <person name="Podicherti R."/>
            <person name="Tsui H.-C.T."/>
            <person name="Winkler M.E."/>
        </authorList>
    </citation>
    <scope>NUCLEOTIDE SEQUENCE</scope>
</reference>
<sequence length="240" mass="26627">EIVKVRGKKEFIEKEVVPFINNLTKIEAFKKGKKVVEAKELLTGIAGIKNGIGLSQDQYFNDSHLIRDIANVLAPRFSNALTDLVGGTREAREAVIASGEILQAFFEVSFKKEKEKALILRDKSGNIILNEDGEAVKRSSLTEKETVTLIKEKLTKIFPQISNPLATESDSYLDQVISLLRAVPGKEKNPMETSQFKFKNYRNSTSTTETSNRTIGYELPGVAALIRPVINIDASVLVET</sequence>
<feature type="non-terminal residue" evidence="1">
    <location>
        <position position="240"/>
    </location>
</feature>
<organism evidence="1">
    <name type="scientific">marine metagenome</name>
    <dbReference type="NCBI Taxonomy" id="408172"/>
    <lineage>
        <taxon>unclassified sequences</taxon>
        <taxon>metagenomes</taxon>
        <taxon>ecological metagenomes</taxon>
    </lineage>
</organism>
<proteinExistence type="predicted"/>
<accession>A0A383CIQ6</accession>
<protein>
    <submittedName>
        <fullName evidence="1">Uncharacterized protein</fullName>
    </submittedName>
</protein>
<dbReference type="EMBL" id="UINC01209135">
    <property type="protein sequence ID" value="SVE32021.1"/>
    <property type="molecule type" value="Genomic_DNA"/>
</dbReference>
<evidence type="ECO:0000313" key="1">
    <source>
        <dbReference type="EMBL" id="SVE32021.1"/>
    </source>
</evidence>
<feature type="non-terminal residue" evidence="1">
    <location>
        <position position="1"/>
    </location>
</feature>